<dbReference type="OrthoDB" id="7573293at2"/>
<gene>
    <name evidence="1" type="ORF">D3M59_02740</name>
</gene>
<proteinExistence type="predicted"/>
<protein>
    <submittedName>
        <fullName evidence="1">Uncharacterized protein</fullName>
    </submittedName>
</protein>
<keyword evidence="2" id="KW-1185">Reference proteome</keyword>
<evidence type="ECO:0000313" key="1">
    <source>
        <dbReference type="EMBL" id="RIX31931.1"/>
    </source>
</evidence>
<comment type="caution">
    <text evidence="1">The sequence shown here is derived from an EMBL/GenBank/DDBJ whole genome shotgun (WGS) entry which is preliminary data.</text>
</comment>
<reference evidence="1 2" key="1">
    <citation type="submission" date="2018-09" db="EMBL/GenBank/DDBJ databases">
        <title>Sphingomonas sp. DAC4.</title>
        <authorList>
            <person name="Seo T."/>
        </authorList>
    </citation>
    <scope>NUCLEOTIDE SEQUENCE [LARGE SCALE GENOMIC DNA]</scope>
    <source>
        <strain evidence="1 2">DAC4</strain>
    </source>
</reference>
<dbReference type="AlphaFoldDB" id="A0A418Q270"/>
<accession>A0A418Q270</accession>
<dbReference type="Proteomes" id="UP000285023">
    <property type="component" value="Unassembled WGS sequence"/>
</dbReference>
<dbReference type="EMBL" id="QXTF01000001">
    <property type="protein sequence ID" value="RIX31931.1"/>
    <property type="molecule type" value="Genomic_DNA"/>
</dbReference>
<organism evidence="1 2">
    <name type="scientific">Sphingomonas edaphi</name>
    <dbReference type="NCBI Taxonomy" id="2315689"/>
    <lineage>
        <taxon>Bacteria</taxon>
        <taxon>Pseudomonadati</taxon>
        <taxon>Pseudomonadota</taxon>
        <taxon>Alphaproteobacteria</taxon>
        <taxon>Sphingomonadales</taxon>
        <taxon>Sphingomonadaceae</taxon>
        <taxon>Sphingomonas</taxon>
    </lineage>
</organism>
<evidence type="ECO:0000313" key="2">
    <source>
        <dbReference type="Proteomes" id="UP000285023"/>
    </source>
</evidence>
<dbReference type="RefSeq" id="WP_119531372.1">
    <property type="nucleotide sequence ID" value="NZ_QXTF01000001.1"/>
</dbReference>
<name>A0A418Q270_9SPHN</name>
<sequence length="94" mass="10625">MERSDVDLLDARQPHWVAAVEAPCRNWAAAPGCRSHARYLVDKDMMPSVSRFERFDSRGDCLQWIMAHRVQLTAQLPGATVRPVPLANWLLGLV</sequence>